<gene>
    <name evidence="1" type="ORF">OMP38_14555</name>
</gene>
<organism evidence="1 2">
    <name type="scientific">Cohnella ginsengisoli</name>
    <dbReference type="NCBI Taxonomy" id="425004"/>
    <lineage>
        <taxon>Bacteria</taxon>
        <taxon>Bacillati</taxon>
        <taxon>Bacillota</taxon>
        <taxon>Bacilli</taxon>
        <taxon>Bacillales</taxon>
        <taxon>Paenibacillaceae</taxon>
        <taxon>Cohnella</taxon>
    </lineage>
</organism>
<dbReference type="EMBL" id="JAPDHZ010000003">
    <property type="protein sequence ID" value="MDG0791938.1"/>
    <property type="molecule type" value="Genomic_DNA"/>
</dbReference>
<reference evidence="1 2" key="1">
    <citation type="submission" date="2022-10" db="EMBL/GenBank/DDBJ databases">
        <title>Comparative genomic analysis of Cohnella hashimotonis sp. nov., isolated from the International Space Station.</title>
        <authorList>
            <person name="Simpson A."/>
            <person name="Venkateswaran K."/>
        </authorList>
    </citation>
    <scope>NUCLEOTIDE SEQUENCE [LARGE SCALE GENOMIC DNA]</scope>
    <source>
        <strain evidence="1 2">DSM 18997</strain>
    </source>
</reference>
<evidence type="ECO:0000313" key="1">
    <source>
        <dbReference type="EMBL" id="MDG0791938.1"/>
    </source>
</evidence>
<dbReference type="RefSeq" id="WP_277565777.1">
    <property type="nucleotide sequence ID" value="NZ_JAPDHZ010000003.1"/>
</dbReference>
<protein>
    <submittedName>
        <fullName evidence="1">Uncharacterized protein</fullName>
    </submittedName>
</protein>
<keyword evidence="2" id="KW-1185">Reference proteome</keyword>
<dbReference type="Proteomes" id="UP001153387">
    <property type="component" value="Unassembled WGS sequence"/>
</dbReference>
<name>A0A9X4KH91_9BACL</name>
<evidence type="ECO:0000313" key="2">
    <source>
        <dbReference type="Proteomes" id="UP001153387"/>
    </source>
</evidence>
<comment type="caution">
    <text evidence="1">The sequence shown here is derived from an EMBL/GenBank/DDBJ whole genome shotgun (WGS) entry which is preliminary data.</text>
</comment>
<sequence>MNQVGKRWFLVTGKGVDVEASFAVGINHVENPEQSRVAGYKVYDWVPKKTMDVDG</sequence>
<accession>A0A9X4KH91</accession>
<proteinExistence type="predicted"/>
<dbReference type="AlphaFoldDB" id="A0A9X4KH91"/>